<keyword evidence="2" id="KW-1133">Transmembrane helix</keyword>
<organism evidence="3 4">
    <name type="scientific">Bradyrhizobium vignae</name>
    <dbReference type="NCBI Taxonomy" id="1549949"/>
    <lineage>
        <taxon>Bacteria</taxon>
        <taxon>Pseudomonadati</taxon>
        <taxon>Pseudomonadota</taxon>
        <taxon>Alphaproteobacteria</taxon>
        <taxon>Hyphomicrobiales</taxon>
        <taxon>Nitrobacteraceae</taxon>
        <taxon>Bradyrhizobium</taxon>
    </lineage>
</organism>
<gene>
    <name evidence="3" type="ORF">BRAD3257_7169</name>
</gene>
<reference evidence="3 4" key="1">
    <citation type="submission" date="2018-03" db="EMBL/GenBank/DDBJ databases">
        <authorList>
            <person name="Gully D."/>
        </authorList>
    </citation>
    <scope>NUCLEOTIDE SEQUENCE [LARGE SCALE GENOMIC DNA]</scope>
    <source>
        <strain evidence="3">ORS3257</strain>
    </source>
</reference>
<evidence type="ECO:0000256" key="1">
    <source>
        <dbReference type="SAM" id="MobiDB-lite"/>
    </source>
</evidence>
<dbReference type="KEGG" id="bvz:BRAD3257_7169"/>
<feature type="region of interest" description="Disordered" evidence="1">
    <location>
        <begin position="144"/>
        <end position="172"/>
    </location>
</feature>
<accession>A0A2U3Q9A2</accession>
<dbReference type="Proteomes" id="UP000246085">
    <property type="component" value="Chromosome BRAD3257"/>
</dbReference>
<keyword evidence="2" id="KW-0472">Membrane</keyword>
<sequence length="172" mass="18652">MDSIDQGTASDLRRLLHRQSRRILPVLVLPLVLVSSCAAGALFWVNLEEFVETPKARDLASTMSLSLEDRAALFEINWAQQKIGDEIAVLNNRINAQRDELKGILDKITTLTSRIDSLQSSTPVPSAASEPPVSQVRAVSSVARKRFGRSKPRGPVSVGGARVIAGPKTSEP</sequence>
<evidence type="ECO:0000256" key="2">
    <source>
        <dbReference type="SAM" id="Phobius"/>
    </source>
</evidence>
<name>A0A2U3Q9A2_9BRAD</name>
<evidence type="ECO:0000313" key="3">
    <source>
        <dbReference type="EMBL" id="SPP97968.1"/>
    </source>
</evidence>
<protein>
    <submittedName>
        <fullName evidence="3">Uncharacterized protein</fullName>
    </submittedName>
</protein>
<feature type="transmembrane region" description="Helical" evidence="2">
    <location>
        <begin position="23"/>
        <end position="45"/>
    </location>
</feature>
<evidence type="ECO:0000313" key="4">
    <source>
        <dbReference type="Proteomes" id="UP000246085"/>
    </source>
</evidence>
<proteinExistence type="predicted"/>
<dbReference type="AlphaFoldDB" id="A0A2U3Q9A2"/>
<dbReference type="EMBL" id="LS398110">
    <property type="protein sequence ID" value="SPP97968.1"/>
    <property type="molecule type" value="Genomic_DNA"/>
</dbReference>
<keyword evidence="2" id="KW-0812">Transmembrane</keyword>